<feature type="region of interest" description="Disordered" evidence="1">
    <location>
        <begin position="1"/>
        <end position="33"/>
    </location>
</feature>
<dbReference type="EMBL" id="BSOZ01000057">
    <property type="protein sequence ID" value="GLS05643.1"/>
    <property type="molecule type" value="Genomic_DNA"/>
</dbReference>
<evidence type="ECO:0000313" key="2">
    <source>
        <dbReference type="EMBL" id="GLS05643.1"/>
    </source>
</evidence>
<evidence type="ECO:0000256" key="1">
    <source>
        <dbReference type="SAM" id="MobiDB-lite"/>
    </source>
</evidence>
<dbReference type="Proteomes" id="UP001156836">
    <property type="component" value="Unassembled WGS sequence"/>
</dbReference>
<organism evidence="2 3">
    <name type="scientific">Chitiniphilus shinanonensis</name>
    <dbReference type="NCBI Taxonomy" id="553088"/>
    <lineage>
        <taxon>Bacteria</taxon>
        <taxon>Pseudomonadati</taxon>
        <taxon>Pseudomonadota</taxon>
        <taxon>Betaproteobacteria</taxon>
        <taxon>Neisseriales</taxon>
        <taxon>Chitinibacteraceae</taxon>
        <taxon>Chitiniphilus</taxon>
    </lineage>
</organism>
<gene>
    <name evidence="2" type="ORF">GCM10007860_28000</name>
</gene>
<sequence>MQRQVEAVAGQPQGDGMADAAIGAGDEDGLAHGRSGAATLGWSLFLTEFVGLRAATDGGGTVRSVAPRRRFRRDPDTNGGWCLVVHGLLGALHPDGRRAGRKRVATLDRARAAPAWSATSGQYKVHGK</sequence>
<reference evidence="3" key="1">
    <citation type="journal article" date="2019" name="Int. J. Syst. Evol. Microbiol.">
        <title>The Global Catalogue of Microorganisms (GCM) 10K type strain sequencing project: providing services to taxonomists for standard genome sequencing and annotation.</title>
        <authorList>
            <consortium name="The Broad Institute Genomics Platform"/>
            <consortium name="The Broad Institute Genome Sequencing Center for Infectious Disease"/>
            <person name="Wu L."/>
            <person name="Ma J."/>
        </authorList>
    </citation>
    <scope>NUCLEOTIDE SEQUENCE [LARGE SCALE GENOMIC DNA]</scope>
    <source>
        <strain evidence="3">NBRC 104970</strain>
    </source>
</reference>
<accession>A0ABQ6C0D0</accession>
<feature type="compositionally biased region" description="Low complexity" evidence="1">
    <location>
        <begin position="14"/>
        <end position="24"/>
    </location>
</feature>
<evidence type="ECO:0000313" key="3">
    <source>
        <dbReference type="Proteomes" id="UP001156836"/>
    </source>
</evidence>
<keyword evidence="3" id="KW-1185">Reference proteome</keyword>
<name>A0ABQ6C0D0_9NEIS</name>
<comment type="caution">
    <text evidence="2">The sequence shown here is derived from an EMBL/GenBank/DDBJ whole genome shotgun (WGS) entry which is preliminary data.</text>
</comment>
<protein>
    <submittedName>
        <fullName evidence="2">Uncharacterized protein</fullName>
    </submittedName>
</protein>
<proteinExistence type="predicted"/>